<proteinExistence type="predicted"/>
<reference evidence="2 4" key="1">
    <citation type="submission" date="2015-05" db="EMBL/GenBank/DDBJ databases">
        <title>Genome sequencing and analysis of members of genus Stenotrophomonas.</title>
        <authorList>
            <person name="Patil P.P."/>
            <person name="Midha S."/>
            <person name="Patil P.B."/>
        </authorList>
    </citation>
    <scope>NUCLEOTIDE SEQUENCE [LARGE SCALE GENOMIC DNA]</scope>
    <source>
        <strain evidence="2 4">DSM 17805</strain>
    </source>
</reference>
<evidence type="ECO:0000313" key="5">
    <source>
        <dbReference type="Proteomes" id="UP000550609"/>
    </source>
</evidence>
<dbReference type="RefSeq" id="WP_057664809.1">
    <property type="nucleotide sequence ID" value="NZ_JACIUV010000002.1"/>
</dbReference>
<name>A0A0R0C0G1_9GAMM</name>
<gene>
    <name evidence="2" type="ORF">ABB25_05690</name>
    <name evidence="3" type="ORF">H4O09_03635</name>
</gene>
<sequence>MRTTFTLALAGLAASAPAVAASLEVNVEIPRLNVAEYHRPYVALWVEDASGKHQANLSVWYQQTSNAEGHGTKWLPDLRQWWRKSGRTLTVPVDGITGPTRPAGKHALSFSDAQPALRNLAAGQYVLVAEAVREVGGRELLRIPFSWKTAGTTSGSAKGDVELGEVRLNVRR</sequence>
<comment type="caution">
    <text evidence="2">The sequence shown here is derived from an EMBL/GenBank/DDBJ whole genome shotgun (WGS) entry which is preliminary data.</text>
</comment>
<dbReference type="EMBL" id="JACIUV010000002">
    <property type="protein sequence ID" value="MBB1116161.1"/>
    <property type="molecule type" value="Genomic_DNA"/>
</dbReference>
<dbReference type="Pfam" id="PF10029">
    <property type="entry name" value="DUF2271"/>
    <property type="match status" value="1"/>
</dbReference>
<dbReference type="OrthoDB" id="195316at2"/>
<dbReference type="PIRSF" id="PIRSF014995">
    <property type="entry name" value="UCP014995"/>
    <property type="match status" value="1"/>
</dbReference>
<dbReference type="PATRIC" id="fig|266128.3.peg.2801"/>
<organism evidence="2 4">
    <name type="scientific">Stenotrophomonas koreensis</name>
    <dbReference type="NCBI Taxonomy" id="266128"/>
    <lineage>
        <taxon>Bacteria</taxon>
        <taxon>Pseudomonadati</taxon>
        <taxon>Pseudomonadota</taxon>
        <taxon>Gammaproteobacteria</taxon>
        <taxon>Lysobacterales</taxon>
        <taxon>Lysobacteraceae</taxon>
        <taxon>Stenotrophomonas</taxon>
    </lineage>
</organism>
<dbReference type="EMBL" id="LDJH01000008">
    <property type="protein sequence ID" value="KRG58961.1"/>
    <property type="molecule type" value="Genomic_DNA"/>
</dbReference>
<keyword evidence="1" id="KW-0732">Signal</keyword>
<accession>A0A0R0C0G1</accession>
<evidence type="ECO:0000313" key="2">
    <source>
        <dbReference type="EMBL" id="KRG58961.1"/>
    </source>
</evidence>
<keyword evidence="4" id="KW-1185">Reference proteome</keyword>
<feature type="chain" id="PRO_5006393291" evidence="1">
    <location>
        <begin position="21"/>
        <end position="172"/>
    </location>
</feature>
<dbReference type="InterPro" id="IPR014469">
    <property type="entry name" value="DUF2271"/>
</dbReference>
<protein>
    <submittedName>
        <fullName evidence="3">DUF2271 domain-containing protein</fullName>
    </submittedName>
</protein>
<feature type="signal peptide" evidence="1">
    <location>
        <begin position="1"/>
        <end position="20"/>
    </location>
</feature>
<evidence type="ECO:0000256" key="1">
    <source>
        <dbReference type="SAM" id="SignalP"/>
    </source>
</evidence>
<reference evidence="3 5" key="2">
    <citation type="submission" date="2020-08" db="EMBL/GenBank/DDBJ databases">
        <title>Stenotrophomonas sp. W1S232.</title>
        <authorList>
            <person name="Deng Y."/>
        </authorList>
    </citation>
    <scope>NUCLEOTIDE SEQUENCE [LARGE SCALE GENOMIC DNA]</scope>
    <source>
        <strain evidence="3 5">W1S232</strain>
    </source>
</reference>
<evidence type="ECO:0000313" key="3">
    <source>
        <dbReference type="EMBL" id="MBB1116161.1"/>
    </source>
</evidence>
<dbReference type="Proteomes" id="UP000550609">
    <property type="component" value="Unassembled WGS sequence"/>
</dbReference>
<dbReference type="AlphaFoldDB" id="A0A0R0C0G1"/>
<dbReference type="Proteomes" id="UP000051254">
    <property type="component" value="Unassembled WGS sequence"/>
</dbReference>
<dbReference type="STRING" id="266128.ABB25_05690"/>
<accession>A0A7W3YTL4</accession>
<evidence type="ECO:0000313" key="4">
    <source>
        <dbReference type="Proteomes" id="UP000051254"/>
    </source>
</evidence>